<proteinExistence type="predicted"/>
<sequence length="56" mass="6711">MEPEISGGNPEDIYFDTMGVFSRFVREYQESFGSFGFDREWWTCRQTGLKLFRIVF</sequence>
<reference evidence="2" key="1">
    <citation type="journal article" date="2021" name="PeerJ">
        <title>Extensive microbial diversity within the chicken gut microbiome revealed by metagenomics and culture.</title>
        <authorList>
            <person name="Gilroy R."/>
            <person name="Ravi A."/>
            <person name="Getino M."/>
            <person name="Pursley I."/>
            <person name="Horton D.L."/>
            <person name="Alikhan N.F."/>
            <person name="Baker D."/>
            <person name="Gharbi K."/>
            <person name="Hall N."/>
            <person name="Watson M."/>
            <person name="Adriaenssens E.M."/>
            <person name="Foster-Nyarko E."/>
            <person name="Jarju S."/>
            <person name="Secka A."/>
            <person name="Antonio M."/>
            <person name="Oren A."/>
            <person name="Chaudhuri R.R."/>
            <person name="La Ragione R."/>
            <person name="Hildebrand F."/>
            <person name="Pallen M.J."/>
        </authorList>
    </citation>
    <scope>NUCLEOTIDE SEQUENCE</scope>
    <source>
        <strain evidence="2">CHK185-5351</strain>
    </source>
</reference>
<dbReference type="AlphaFoldDB" id="A0A9D2N9U1"/>
<dbReference type="EMBL" id="DWWU01000016">
    <property type="protein sequence ID" value="HJC14987.1"/>
    <property type="molecule type" value="Genomic_DNA"/>
</dbReference>
<dbReference type="Proteomes" id="UP000823849">
    <property type="component" value="Unassembled WGS sequence"/>
</dbReference>
<evidence type="ECO:0000313" key="3">
    <source>
        <dbReference type="Proteomes" id="UP000823849"/>
    </source>
</evidence>
<name>A0A9D2N9U1_9FIRM</name>
<dbReference type="InterPro" id="IPR041273">
    <property type="entry name" value="NAT_N"/>
</dbReference>
<evidence type="ECO:0000313" key="2">
    <source>
        <dbReference type="EMBL" id="HJC14987.1"/>
    </source>
</evidence>
<gene>
    <name evidence="2" type="ORF">H9705_04030</name>
</gene>
<feature type="domain" description="N-acyltransferase N-terminal" evidence="1">
    <location>
        <begin position="10"/>
        <end position="47"/>
    </location>
</feature>
<dbReference type="Pfam" id="PF18082">
    <property type="entry name" value="NAT_N"/>
    <property type="match status" value="1"/>
</dbReference>
<reference evidence="2" key="2">
    <citation type="submission" date="2021-04" db="EMBL/GenBank/DDBJ databases">
        <authorList>
            <person name="Gilroy R."/>
        </authorList>
    </citation>
    <scope>NUCLEOTIDE SEQUENCE</scope>
    <source>
        <strain evidence="2">CHK185-5351</strain>
    </source>
</reference>
<accession>A0A9D2N9U1</accession>
<organism evidence="2 3">
    <name type="scientific">Candidatus Fusicatenibacter intestinigallinarum</name>
    <dbReference type="NCBI Taxonomy" id="2838598"/>
    <lineage>
        <taxon>Bacteria</taxon>
        <taxon>Bacillati</taxon>
        <taxon>Bacillota</taxon>
        <taxon>Clostridia</taxon>
        <taxon>Lachnospirales</taxon>
        <taxon>Lachnospiraceae</taxon>
        <taxon>Fusicatenibacter</taxon>
    </lineage>
</organism>
<protein>
    <submittedName>
        <fullName evidence="2">DUF5596 domain-containing protein</fullName>
    </submittedName>
</protein>
<evidence type="ECO:0000259" key="1">
    <source>
        <dbReference type="Pfam" id="PF18082"/>
    </source>
</evidence>
<comment type="caution">
    <text evidence="2">The sequence shown here is derived from an EMBL/GenBank/DDBJ whole genome shotgun (WGS) entry which is preliminary data.</text>
</comment>